<dbReference type="InterPro" id="IPR012337">
    <property type="entry name" value="RNaseH-like_sf"/>
</dbReference>
<evidence type="ECO:0008006" key="3">
    <source>
        <dbReference type="Google" id="ProtNLM"/>
    </source>
</evidence>
<dbReference type="PANTHER" id="PTHR47241">
    <property type="entry name" value="FINGER PROTEIN, PUTATIVE-RELATED"/>
    <property type="match status" value="1"/>
</dbReference>
<comment type="caution">
    <text evidence="1">The sequence shown here is derived from an EMBL/GenBank/DDBJ whole genome shotgun (WGS) entry which is preliminary data.</text>
</comment>
<dbReference type="InterPro" id="IPR052865">
    <property type="entry name" value="Zinc_finger_BED"/>
</dbReference>
<keyword evidence="2" id="KW-1185">Reference proteome</keyword>
<reference evidence="1 2" key="1">
    <citation type="submission" date="2023-02" db="EMBL/GenBank/DDBJ databases">
        <title>LHISI_Scaffold_Assembly.</title>
        <authorList>
            <person name="Stuart O.P."/>
            <person name="Cleave R."/>
            <person name="Magrath M.J.L."/>
            <person name="Mikheyev A.S."/>
        </authorList>
    </citation>
    <scope>NUCLEOTIDE SEQUENCE [LARGE SCALE GENOMIC DNA]</scope>
    <source>
        <strain evidence="1">Daus_M_001</strain>
        <tissue evidence="1">Leg muscle</tissue>
    </source>
</reference>
<proteinExistence type="predicted"/>
<accession>A0ABQ9HR85</accession>
<dbReference type="PANTHER" id="PTHR47241:SF1">
    <property type="entry name" value="BED-TYPE DOMAIN-CONTAINING PROTEIN"/>
    <property type="match status" value="1"/>
</dbReference>
<sequence length="165" mass="18983">MPVDIVPVYIVTDNARNLKSALQRSTWHQVQCFAHTLQLAVTNAKKEHNIDDLLAKGHAIICHYRHNTVAHERLHKFQCQLQKPQHELLPMVQTCWNSGYIMLSRLMEQQAPVTADLGTSLTADCFIIKEWKKAAEIVNMLNLLKRPQESCPMKMCLRYALKHVS</sequence>
<gene>
    <name evidence="1" type="ORF">PR048_012872</name>
</gene>
<dbReference type="Proteomes" id="UP001159363">
    <property type="component" value="Chromosome X"/>
</dbReference>
<dbReference type="SUPFAM" id="SSF53098">
    <property type="entry name" value="Ribonuclease H-like"/>
    <property type="match status" value="1"/>
</dbReference>
<evidence type="ECO:0000313" key="2">
    <source>
        <dbReference type="Proteomes" id="UP001159363"/>
    </source>
</evidence>
<evidence type="ECO:0000313" key="1">
    <source>
        <dbReference type="EMBL" id="KAJ8886660.1"/>
    </source>
</evidence>
<dbReference type="EMBL" id="JARBHB010000004">
    <property type="protein sequence ID" value="KAJ8886660.1"/>
    <property type="molecule type" value="Genomic_DNA"/>
</dbReference>
<protein>
    <recommendedName>
        <fullName evidence="3">Transposase</fullName>
    </recommendedName>
</protein>
<organism evidence="1 2">
    <name type="scientific">Dryococelus australis</name>
    <dbReference type="NCBI Taxonomy" id="614101"/>
    <lineage>
        <taxon>Eukaryota</taxon>
        <taxon>Metazoa</taxon>
        <taxon>Ecdysozoa</taxon>
        <taxon>Arthropoda</taxon>
        <taxon>Hexapoda</taxon>
        <taxon>Insecta</taxon>
        <taxon>Pterygota</taxon>
        <taxon>Neoptera</taxon>
        <taxon>Polyneoptera</taxon>
        <taxon>Phasmatodea</taxon>
        <taxon>Verophasmatodea</taxon>
        <taxon>Anareolatae</taxon>
        <taxon>Phasmatidae</taxon>
        <taxon>Eurycanthinae</taxon>
        <taxon>Dryococelus</taxon>
    </lineage>
</organism>
<name>A0ABQ9HR85_9NEOP</name>